<proteinExistence type="predicted"/>
<gene>
    <name evidence="1" type="ORF">UFOPK4020_00723</name>
</gene>
<sequence length="102" mass="11525">MPGQLQHEYISKGRTIPDLIQRAQIDNDLTGTQEYMKSFSYPPNVSFRSVDEILCKNNTCRTTVGPNLATDLVVWDYGHVTESGALFLSKIIFKDIEDLISD</sequence>
<organism evidence="1">
    <name type="scientific">freshwater metagenome</name>
    <dbReference type="NCBI Taxonomy" id="449393"/>
    <lineage>
        <taxon>unclassified sequences</taxon>
        <taxon>metagenomes</taxon>
        <taxon>ecological metagenomes</taxon>
    </lineage>
</organism>
<evidence type="ECO:0000313" key="1">
    <source>
        <dbReference type="EMBL" id="CAB4999387.1"/>
    </source>
</evidence>
<dbReference type="EMBL" id="CAFBOV010000127">
    <property type="protein sequence ID" value="CAB4999387.1"/>
    <property type="molecule type" value="Genomic_DNA"/>
</dbReference>
<reference evidence="1" key="1">
    <citation type="submission" date="2020-05" db="EMBL/GenBank/DDBJ databases">
        <authorList>
            <person name="Chiriac C."/>
            <person name="Salcher M."/>
            <person name="Ghai R."/>
            <person name="Kavagutti S V."/>
        </authorList>
    </citation>
    <scope>NUCLEOTIDE SEQUENCE</scope>
</reference>
<accession>A0A6J7P218</accession>
<dbReference type="AlphaFoldDB" id="A0A6J7P218"/>
<name>A0A6J7P218_9ZZZZ</name>
<protein>
    <submittedName>
        <fullName evidence="1">Unannotated protein</fullName>
    </submittedName>
</protein>